<organism evidence="2 3">
    <name type="scientific">Pseudomonas plecoglossicida</name>
    <dbReference type="NCBI Taxonomy" id="70775"/>
    <lineage>
        <taxon>Bacteria</taxon>
        <taxon>Pseudomonadati</taxon>
        <taxon>Pseudomonadota</taxon>
        <taxon>Gammaproteobacteria</taxon>
        <taxon>Pseudomonadales</taxon>
        <taxon>Pseudomonadaceae</taxon>
        <taxon>Pseudomonas</taxon>
    </lineage>
</organism>
<evidence type="ECO:0000313" key="3">
    <source>
        <dbReference type="Proteomes" id="UP000256503"/>
    </source>
</evidence>
<dbReference type="Proteomes" id="UP000256503">
    <property type="component" value="Chromosome"/>
</dbReference>
<dbReference type="GeneID" id="49616622"/>
<proteinExistence type="predicted"/>
<accession>A0AAD0R210</accession>
<sequence length="1511" mass="168894">MPPVNRLRRNTTLPCQIAQTFANRPRLFEVAARLLLEQWPAYGFDVTLDPVGLQLASFGPVPGVAYVRPLYQLLAERFCLRATLNLTSGQDVVCRELRIEPEQPVPVDLVRLEALINECGPLLLDNFTAALVDFWCAADRSGETPWSWLSKHLQERLRCAVAEAAAKHELPAAQATLEALAEAPANYDDQLKLCAEHGITLQTVVTNFSADWQLDPNLVSAVLIERPDAPGRPPFTLLFTPGGRLLSFPSRTRLLEAISEHWPAILAKSPPAVKLGTPERQLFQAQAANLLQQQLEGIEIAATAFHTQGSAQQLEDALDHLGSLAPLCSMDDLAGHGSLIDHFPGWMRDGNPRALIVYSSMLTDVARSSADADGKTWLDGVPSAQVFACERLGALIRRDHPTSTLDPAAVRVINHQTTATAIPVGGQMVSEGTTVAVTFSLTQLAIANLGLLKPGRVTLETTDGQPIPTWLDTAALRALIDEADIGTTYPQRLKALLLDDARQSNARQRLLADQLRSQLPTQVMTRHLQHGHPSLLAIIAVEQLFAPLPDEHDQWVMRPLGLLRTMDAAPDHPRNAWLLENDTLPGQSCLLYRPLHHEPIVEFRDRLALLVALGESGELQDDIIHRLPEEDRRVYKHGGFMEPHIFFPLEDDWAVAPSKPAPVTLSREAPVVDVARAIYEACVEEALHNFKERSASSDEARWQRWEELGWLLLNTVLPFVEGPVAEAAWLVQMETAFAHLMQANEDNQPGDRSADWIALLVNVAFLIFNHAMERMEQEHPLDATLPPGQQQALTPAPVVVTSPTETRLDFSWAQPTLKLDSKQASALDKLRVDISVDTLGSAVPSGPMRGLYLHADQLYSRVEGKVYKVQIDTVSEQFRIVGAADGNALGPWLRRDEAGRWQLDLGLRLKGGMPPRKQIARSKDAIRKSTEELAKRLVSDSKSIVERIPELRKVSTLGQGSDEPRVIRGCLEKLQVFETFIAEHIQRLHELNARTPVQEYKVKRAGTLFHQLECQLQIRELQLRLYKPERTQLTGMIDRLVELSPADIVILRKRLEDTGTLIDQLFDNATAFNLCLEQMRRLAGPSQPKVAEMLSKIEPHKGSWTILHWRFIRCENRFDRLILDEEHNEGIWLLRAWRNIDLAISQYVQLHKQANASDEVMRRVLQSIASNLDNARTRLSALADAFGKDHVPTLLNDLRRDVNAISTSVDFERSEYPGNDERSTISQLNEQLPGLIETRDDGLLLGQPRTDDNDIIDIPGVDNDSVSTAYKREDDQWVAVDAAATNKTKTTPGKAPAKLKTLLKQSTRLLDGARKEVALMQSKKANTYIPVDIQDSLLGHRARLDEHRAAIELRLTRDNQTDEGTPGADAAMNIKAIEDMSSTLADQATAQRARVALLQAPRMGELQFLLEREQVVIESTGPRHRLAKVAGRSDDYLEEFVIRHQNQAHWFAHFHYPAMNTRQADYTAGHLKTAEQRYERGRLVKNPDGREIEVYRSPIDRAAANAYFFTG</sequence>
<feature type="domain" description="Dermonecrotic toxin N-terminal" evidence="1">
    <location>
        <begin position="378"/>
        <end position="615"/>
    </location>
</feature>
<evidence type="ECO:0000259" key="1">
    <source>
        <dbReference type="Pfam" id="PF20178"/>
    </source>
</evidence>
<reference evidence="2 3" key="1">
    <citation type="submission" date="2018-07" db="EMBL/GenBank/DDBJ databases">
        <title>Complete genome sequence of a Pseudomonas plecoglossicida strain pathogenic to the marine fish, Larimichthys crocea.</title>
        <authorList>
            <person name="Tao Z."/>
        </authorList>
    </citation>
    <scope>NUCLEOTIDE SEQUENCE [LARGE SCALE GENOMIC DNA]</scope>
    <source>
        <strain evidence="2 3">XSDHY-P</strain>
    </source>
</reference>
<name>A0AAD0R210_PSEDL</name>
<protein>
    <recommendedName>
        <fullName evidence="1">Dermonecrotic toxin N-terminal domain-containing protein</fullName>
    </recommendedName>
</protein>
<gene>
    <name evidence="2" type="ORF">DVB73_24660</name>
</gene>
<evidence type="ECO:0000313" key="2">
    <source>
        <dbReference type="EMBL" id="AXM98762.1"/>
    </source>
</evidence>
<dbReference type="RefSeq" id="WP_043172809.1">
    <property type="nucleotide sequence ID" value="NZ_CP031146.1"/>
</dbReference>
<dbReference type="EMBL" id="CP031146">
    <property type="protein sequence ID" value="AXM98762.1"/>
    <property type="molecule type" value="Genomic_DNA"/>
</dbReference>
<dbReference type="InterPro" id="IPR046673">
    <property type="entry name" value="ToxA_N"/>
</dbReference>
<dbReference type="Pfam" id="PF20178">
    <property type="entry name" value="ToxA_N"/>
    <property type="match status" value="1"/>
</dbReference>